<evidence type="ECO:0000313" key="3">
    <source>
        <dbReference type="Proteomes" id="UP001230426"/>
    </source>
</evidence>
<sequence>MTNQHESFPDLMHEDSFEVVMRGYNRRQVHDYMNRNRNQIRDLEERLARAIEQAERGRIELAEVRRRLSDAPQDYDELGQRLSQILKLGEEEAASKRQVADAEASKLREDAAEEAQRMVSAALERAEGIMNAAQQEAERRVAEATAAAEQMLAQAGGDAEETLNAARAESEETLRGARAEADRMVVSARNEAERTIESARTEAESTVSSANAEAHATLAAAQQRSTILDETTGRRVTYLTDTHREVMRRLNEMGAVLGDLLHRENAAGALIDEASVLPLFPVQSASVPVPVEAAPAGEVAGPDVESDVESDVEAVRVIVDDEVEEGGDHRTEIFDDTDVSLGRAAKEDDEYAARK</sequence>
<dbReference type="EMBL" id="JAUSRB010000002">
    <property type="protein sequence ID" value="MDP9864425.1"/>
    <property type="molecule type" value="Genomic_DNA"/>
</dbReference>
<evidence type="ECO:0000256" key="1">
    <source>
        <dbReference type="SAM" id="Coils"/>
    </source>
</evidence>
<proteinExistence type="predicted"/>
<dbReference type="GO" id="GO:0051301">
    <property type="term" value="P:cell division"/>
    <property type="evidence" value="ECO:0007669"/>
    <property type="project" value="UniProtKB-KW"/>
</dbReference>
<dbReference type="RefSeq" id="WP_306862240.1">
    <property type="nucleotide sequence ID" value="NZ_JAUSRB010000002.1"/>
</dbReference>
<name>A0ABT9R7Q0_9ACTN</name>
<dbReference type="Proteomes" id="UP001230426">
    <property type="component" value="Unassembled WGS sequence"/>
</dbReference>
<protein>
    <submittedName>
        <fullName evidence="2">Cell division septum initiation protein DivIVA</fullName>
    </submittedName>
</protein>
<accession>A0ABT9R7Q0</accession>
<feature type="coiled-coil region" evidence="1">
    <location>
        <begin position="123"/>
        <end position="180"/>
    </location>
</feature>
<keyword evidence="2" id="KW-0131">Cell cycle</keyword>
<keyword evidence="1" id="KW-0175">Coiled coil</keyword>
<evidence type="ECO:0000313" key="2">
    <source>
        <dbReference type="EMBL" id="MDP9864425.1"/>
    </source>
</evidence>
<feature type="coiled-coil region" evidence="1">
    <location>
        <begin position="33"/>
        <end position="67"/>
    </location>
</feature>
<gene>
    <name evidence="2" type="ORF">J2S55_003691</name>
</gene>
<reference evidence="2 3" key="1">
    <citation type="submission" date="2023-07" db="EMBL/GenBank/DDBJ databases">
        <title>Sequencing the genomes of 1000 actinobacteria strains.</title>
        <authorList>
            <person name="Klenk H.-P."/>
        </authorList>
    </citation>
    <scope>NUCLEOTIDE SEQUENCE [LARGE SCALE GENOMIC DNA]</scope>
    <source>
        <strain evidence="2 3">DSM 44109</strain>
    </source>
</reference>
<comment type="caution">
    <text evidence="2">The sequence shown here is derived from an EMBL/GenBank/DDBJ whole genome shotgun (WGS) entry which is preliminary data.</text>
</comment>
<organism evidence="2 3">
    <name type="scientific">Streptosporangium brasiliense</name>
    <dbReference type="NCBI Taxonomy" id="47480"/>
    <lineage>
        <taxon>Bacteria</taxon>
        <taxon>Bacillati</taxon>
        <taxon>Actinomycetota</taxon>
        <taxon>Actinomycetes</taxon>
        <taxon>Streptosporangiales</taxon>
        <taxon>Streptosporangiaceae</taxon>
        <taxon>Streptosporangium</taxon>
    </lineage>
</organism>
<keyword evidence="2" id="KW-0132">Cell division</keyword>
<keyword evidence="3" id="KW-1185">Reference proteome</keyword>